<sequence>MAISTRTFRPVLNAGVVYARLAGSAAPMESIGGIEVLELAIAEDTKKQTDYTRGGGGTRAQVKRVTGVTMSASLQDVNAANLARAVFGTATSVTGGTVSNETHTAYRGGIIPLANIVPTSVTVKIAADTVTMAGNYEVRPEGIYVLPDATGITDGDALIIGYTHTGHDLIEALTTTAPILEMYYAGVNEADSGSASTVEIFRVQLGAAKKVGLIDKDFGLLEIEGEVLSDPTKTGIGVSPFFRVRMQ</sequence>
<dbReference type="OrthoDB" id="9178610at2"/>
<comment type="caution">
    <text evidence="1">The sequence shown here is derived from an EMBL/GenBank/DDBJ whole genome shotgun (WGS) entry which is preliminary data.</text>
</comment>
<accession>A0A369AQT2</accession>
<name>A0A369AQT2_9BURK</name>
<reference evidence="1 2" key="1">
    <citation type="submission" date="2018-07" db="EMBL/GenBank/DDBJ databases">
        <title>Genomic Encyclopedia of Type Strains, Phase IV (KMG-IV): sequencing the most valuable type-strain genomes for metagenomic binning, comparative biology and taxonomic classification.</title>
        <authorList>
            <person name="Goeker M."/>
        </authorList>
    </citation>
    <scope>NUCLEOTIDE SEQUENCE [LARGE SCALE GENOMIC DNA]</scope>
    <source>
        <strain evidence="1 2">DSM 100911</strain>
    </source>
</reference>
<evidence type="ECO:0000313" key="2">
    <source>
        <dbReference type="Proteomes" id="UP000252174"/>
    </source>
</evidence>
<gene>
    <name evidence="1" type="ORF">DFR45_10299</name>
</gene>
<protein>
    <submittedName>
        <fullName evidence="1">Uncharacterized protein</fullName>
    </submittedName>
</protein>
<evidence type="ECO:0000313" key="1">
    <source>
        <dbReference type="EMBL" id="RCX10698.1"/>
    </source>
</evidence>
<dbReference type="EMBL" id="QPJU01000002">
    <property type="protein sequence ID" value="RCX10698.1"/>
    <property type="molecule type" value="Genomic_DNA"/>
</dbReference>
<dbReference type="AlphaFoldDB" id="A0A369AQT2"/>
<dbReference type="RefSeq" id="WP_144686906.1">
    <property type="nucleotide sequence ID" value="NZ_QPJU01000002.1"/>
</dbReference>
<dbReference type="InterPro" id="IPR016893">
    <property type="entry name" value="UCP028589"/>
</dbReference>
<keyword evidence="2" id="KW-1185">Reference proteome</keyword>
<dbReference type="PIRSF" id="PIRSF028589">
    <property type="entry name" value="UCP028589"/>
    <property type="match status" value="1"/>
</dbReference>
<proteinExistence type="predicted"/>
<dbReference type="Proteomes" id="UP000252174">
    <property type="component" value="Unassembled WGS sequence"/>
</dbReference>
<organism evidence="1 2">
    <name type="scientific">Extensimonas vulgaris</name>
    <dbReference type="NCBI Taxonomy" id="1031594"/>
    <lineage>
        <taxon>Bacteria</taxon>
        <taxon>Pseudomonadati</taxon>
        <taxon>Pseudomonadota</taxon>
        <taxon>Betaproteobacteria</taxon>
        <taxon>Burkholderiales</taxon>
        <taxon>Comamonadaceae</taxon>
        <taxon>Extensimonas</taxon>
    </lineage>
</organism>